<evidence type="ECO:0000256" key="1">
    <source>
        <dbReference type="SAM" id="MobiDB-lite"/>
    </source>
</evidence>
<dbReference type="AlphaFoldDB" id="A0A024UTB6"/>
<dbReference type="EMBL" id="KI913953">
    <property type="protein sequence ID" value="ETW09167.1"/>
    <property type="molecule type" value="Genomic_DNA"/>
</dbReference>
<sequence>MLGRLSQVTRAVKPAAAAGQTRGMASHGPPPTYTGLEATIRAKLPNDHDIVLATLGFYTVLTAPLWFPTGKKAKVEEPAASPAADVNASTEIPSLFDDNFDEWSKVPGNFAKWEKSLDTVGN</sequence>
<protein>
    <submittedName>
        <fullName evidence="2">Uncharacterized protein</fullName>
    </submittedName>
</protein>
<dbReference type="eggNOG" id="ENOG502S3JM">
    <property type="taxonomic scope" value="Eukaryota"/>
</dbReference>
<organism evidence="2">
    <name type="scientific">Aphanomyces invadans</name>
    <dbReference type="NCBI Taxonomy" id="157072"/>
    <lineage>
        <taxon>Eukaryota</taxon>
        <taxon>Sar</taxon>
        <taxon>Stramenopiles</taxon>
        <taxon>Oomycota</taxon>
        <taxon>Saprolegniomycetes</taxon>
        <taxon>Saprolegniales</taxon>
        <taxon>Verrucalvaceae</taxon>
        <taxon>Aphanomyces</taxon>
    </lineage>
</organism>
<dbReference type="GeneID" id="20078649"/>
<proteinExistence type="predicted"/>
<reference evidence="2" key="1">
    <citation type="submission" date="2013-12" db="EMBL/GenBank/DDBJ databases">
        <title>The Genome Sequence of Aphanomyces invadans NJM9701.</title>
        <authorList>
            <consortium name="The Broad Institute Genomics Platform"/>
            <person name="Russ C."/>
            <person name="Tyler B."/>
            <person name="van West P."/>
            <person name="Dieguez-Uribeondo J."/>
            <person name="Young S.K."/>
            <person name="Zeng Q."/>
            <person name="Gargeya S."/>
            <person name="Fitzgerald M."/>
            <person name="Abouelleil A."/>
            <person name="Alvarado L."/>
            <person name="Chapman S.B."/>
            <person name="Gainer-Dewar J."/>
            <person name="Goldberg J."/>
            <person name="Griggs A."/>
            <person name="Gujja S."/>
            <person name="Hansen M."/>
            <person name="Howarth C."/>
            <person name="Imamovic A."/>
            <person name="Ireland A."/>
            <person name="Larimer J."/>
            <person name="McCowan C."/>
            <person name="Murphy C."/>
            <person name="Pearson M."/>
            <person name="Poon T.W."/>
            <person name="Priest M."/>
            <person name="Roberts A."/>
            <person name="Saif S."/>
            <person name="Shea T."/>
            <person name="Sykes S."/>
            <person name="Wortman J."/>
            <person name="Nusbaum C."/>
            <person name="Birren B."/>
        </authorList>
    </citation>
    <scope>NUCLEOTIDE SEQUENCE [LARGE SCALE GENOMIC DNA]</scope>
    <source>
        <strain evidence="2">NJM9701</strain>
    </source>
</reference>
<dbReference type="RefSeq" id="XP_008862972.1">
    <property type="nucleotide sequence ID" value="XM_008864750.1"/>
</dbReference>
<gene>
    <name evidence="2" type="ORF">H310_01599</name>
</gene>
<dbReference type="VEuPathDB" id="FungiDB:H310_01599"/>
<feature type="region of interest" description="Disordered" evidence="1">
    <location>
        <begin position="13"/>
        <end position="34"/>
    </location>
</feature>
<evidence type="ECO:0000313" key="2">
    <source>
        <dbReference type="EMBL" id="ETW09167.1"/>
    </source>
</evidence>
<name>A0A024UTB6_9STRA</name>
<dbReference type="OrthoDB" id="65030at2759"/>
<accession>A0A024UTB6</accession>